<organism evidence="6 7">
    <name type="scientific">Qipengyuania mesophila</name>
    <dbReference type="NCBI Taxonomy" id="2867246"/>
    <lineage>
        <taxon>Bacteria</taxon>
        <taxon>Pseudomonadati</taxon>
        <taxon>Pseudomonadota</taxon>
        <taxon>Alphaproteobacteria</taxon>
        <taxon>Sphingomonadales</taxon>
        <taxon>Erythrobacteraceae</taxon>
        <taxon>Qipengyuania</taxon>
    </lineage>
</organism>
<proteinExistence type="predicted"/>
<gene>
    <name evidence="6" type="ORF">K3181_12085</name>
</gene>
<evidence type="ECO:0000256" key="2">
    <source>
        <dbReference type="ARBA" id="ARBA00022989"/>
    </source>
</evidence>
<protein>
    <submittedName>
        <fullName evidence="6">MFS transporter</fullName>
    </submittedName>
</protein>
<evidence type="ECO:0000313" key="6">
    <source>
        <dbReference type="EMBL" id="MBX7502182.1"/>
    </source>
</evidence>
<keyword evidence="7" id="KW-1185">Reference proteome</keyword>
<evidence type="ECO:0000313" key="7">
    <source>
        <dbReference type="Proteomes" id="UP000782554"/>
    </source>
</evidence>
<keyword evidence="3 4" id="KW-0472">Membrane</keyword>
<feature type="transmembrane region" description="Helical" evidence="4">
    <location>
        <begin position="48"/>
        <end position="69"/>
    </location>
</feature>
<reference evidence="6 7" key="1">
    <citation type="submission" date="2021-08" db="EMBL/GenBank/DDBJ databases">
        <title>Comparative Genomics Analysis of the Genus Qipengyuania Reveals Extensive Genetic Diversity and Metabolic Versatility, Including the Description of Fifteen Novel Species.</title>
        <authorList>
            <person name="Liu Y."/>
        </authorList>
    </citation>
    <scope>NUCLEOTIDE SEQUENCE [LARGE SCALE GENOMIC DNA]</scope>
    <source>
        <strain evidence="6 7">YG27</strain>
    </source>
</reference>
<feature type="transmembrane region" description="Helical" evidence="4">
    <location>
        <begin position="75"/>
        <end position="97"/>
    </location>
</feature>
<dbReference type="Gene3D" id="1.20.1250.20">
    <property type="entry name" value="MFS general substrate transporter like domains"/>
    <property type="match status" value="1"/>
</dbReference>
<feature type="transmembrane region" description="Helical" evidence="4">
    <location>
        <begin position="12"/>
        <end position="36"/>
    </location>
</feature>
<evidence type="ECO:0000256" key="3">
    <source>
        <dbReference type="ARBA" id="ARBA00023136"/>
    </source>
</evidence>
<dbReference type="Proteomes" id="UP000782554">
    <property type="component" value="Unassembled WGS sequence"/>
</dbReference>
<keyword evidence="1 4" id="KW-0812">Transmembrane</keyword>
<evidence type="ECO:0000259" key="5">
    <source>
        <dbReference type="PROSITE" id="PS50850"/>
    </source>
</evidence>
<dbReference type="EMBL" id="JAIGNU010000002">
    <property type="protein sequence ID" value="MBX7502182.1"/>
    <property type="molecule type" value="Genomic_DNA"/>
</dbReference>
<name>A0ABS7JX77_9SPHN</name>
<comment type="caution">
    <text evidence="6">The sequence shown here is derived from an EMBL/GenBank/DDBJ whole genome shotgun (WGS) entry which is preliminary data.</text>
</comment>
<keyword evidence="2 4" id="KW-1133">Transmembrane helix</keyword>
<dbReference type="SUPFAM" id="SSF103473">
    <property type="entry name" value="MFS general substrate transporter"/>
    <property type="match status" value="1"/>
</dbReference>
<sequence length="107" mass="11003">MAVLSLSDTLPLVVLGFFGLGASQSGYQMGTQTIVLEFGDRDDMPMRIAAATTAEAITATLGPLVGGFVAEAIGLPWVFGATGVLLVAALVLLLGLVREPRAVVSTR</sequence>
<dbReference type="PROSITE" id="PS50850">
    <property type="entry name" value="MFS"/>
    <property type="match status" value="1"/>
</dbReference>
<dbReference type="InterPro" id="IPR036259">
    <property type="entry name" value="MFS_trans_sf"/>
</dbReference>
<feature type="domain" description="Major facilitator superfamily (MFS) profile" evidence="5">
    <location>
        <begin position="1"/>
        <end position="107"/>
    </location>
</feature>
<dbReference type="InterPro" id="IPR020846">
    <property type="entry name" value="MFS_dom"/>
</dbReference>
<dbReference type="InterPro" id="IPR011701">
    <property type="entry name" value="MFS"/>
</dbReference>
<evidence type="ECO:0000256" key="4">
    <source>
        <dbReference type="SAM" id="Phobius"/>
    </source>
</evidence>
<evidence type="ECO:0000256" key="1">
    <source>
        <dbReference type="ARBA" id="ARBA00022692"/>
    </source>
</evidence>
<accession>A0ABS7JX77</accession>
<dbReference type="Pfam" id="PF07690">
    <property type="entry name" value="MFS_1"/>
    <property type="match status" value="1"/>
</dbReference>